<feature type="transmembrane region" description="Helical" evidence="9">
    <location>
        <begin position="771"/>
        <end position="792"/>
    </location>
</feature>
<keyword evidence="4 9" id="KW-0812">Transmembrane</keyword>
<evidence type="ECO:0000256" key="5">
    <source>
        <dbReference type="ARBA" id="ARBA00022729"/>
    </source>
</evidence>
<dbReference type="InterPro" id="IPR050490">
    <property type="entry name" value="Bact_solute-bd_prot1"/>
</dbReference>
<dbReference type="Proteomes" id="UP000054350">
    <property type="component" value="Unassembled WGS sequence"/>
</dbReference>
<dbReference type="GO" id="GO:0016020">
    <property type="term" value="C:membrane"/>
    <property type="evidence" value="ECO:0007669"/>
    <property type="project" value="UniProtKB-SubCell"/>
</dbReference>
<gene>
    <name evidence="11" type="ORF">AMAG_09481</name>
</gene>
<dbReference type="InterPro" id="IPR017978">
    <property type="entry name" value="GPCR_3_C"/>
</dbReference>
<sequence length="983" mass="106145">MFSSSRDRTPGRVTAARTDGVAGNDSIPPVKFRSAQKWRLQVAIRPHNPVPTTCRFSSPERRRRTGLGLLWCFRFKRAAGVDFWPRAILWLVMFGSAVAVAAAAQWPPPLASGSAPAIPAALDTPPIQVVMQPVVSHRDNAAFISNFTTLVNAWSDRTGIPVNIWWPERVAYTNNDLQKFLTILGQQQLPSWDLIGMDLIWPPAFARPLLLPLNGVLPPASIARHVPSSLESVTVNGSLYAVPLYSDGGALFYRSDLLAKYGYFQPPKTWDHMEAMLTTILAGERATNPTLTGFVTQLSPYEGLTCNVAEWLAGANLTMFLDMSSKLTLDSAPMQAQATAVVARFRRWIQQGLISPVSLFARELETRNTFGEGKAVFMRYWSRQEFFYRSTGLNLTWDIAPLPGELSDLAGAATLGGAVIGINKFSRNVTRAALVAEFLSGPESQRVFTTALGLRPTIPELFQDPAVNRVYDAAFLQSARIVNRPASSTRDQYLAISQFIYTGVNLILGGFADAAASIASINLLIADWLGIDHFGAPRNTQWSDSASIVVVAIVAFLVAAILFLAIRLFCHRDTAAARRIPTEFLVGVLVGSLLGSAAPLTFIGTPTLQICEVRVVLIGFGFTFMASCMAAQDFRIYLIVSSPLRRVAADVHRILWQSLVAVWVVEGALIGLWLGVDPLAPVDVKVDNAWRYIGCGSDGLAFQTVMYAAQCLMCSILVGLCVWLAVRNRNVSPKAKTSGEALSKAAYLIFVVAGAAVILLSALQIGPVPQMLLATAAVTLVVLSVLWAYLVVQQRVAPDAESSGWMGTTMSPSAAIFSDASGSTGNLLEPLVGVVHESTLAVRFARSERALQLAPWDAGVAVVHVVDARILVVRSQPHGLVLSLRKLVAVTEPSAATSSFTVTFTAGVLEMWTRTEPELKEWHTRLAQTVPVGDQSTVHESGGCRAQGLPVALRAEMAVSVQIATRIAAPLSTVGAQAPSLHG</sequence>
<dbReference type="PROSITE" id="PS50259">
    <property type="entry name" value="G_PROTEIN_RECEP_F3_4"/>
    <property type="match status" value="1"/>
</dbReference>
<protein>
    <recommendedName>
        <fullName evidence="10">G-protein coupled receptors family 3 profile domain-containing protein</fullName>
    </recommendedName>
</protein>
<reference evidence="11 12" key="1">
    <citation type="submission" date="2009-11" db="EMBL/GenBank/DDBJ databases">
        <title>Annotation of Allomyces macrogynus ATCC 38327.</title>
        <authorList>
            <consortium name="The Broad Institute Genome Sequencing Platform"/>
            <person name="Russ C."/>
            <person name="Cuomo C."/>
            <person name="Burger G."/>
            <person name="Gray M.W."/>
            <person name="Holland P.W.H."/>
            <person name="King N."/>
            <person name="Lang F.B.F."/>
            <person name="Roger A.J."/>
            <person name="Ruiz-Trillo I."/>
            <person name="Young S.K."/>
            <person name="Zeng Q."/>
            <person name="Gargeya S."/>
            <person name="Fitzgerald M."/>
            <person name="Haas B."/>
            <person name="Abouelleil A."/>
            <person name="Alvarado L."/>
            <person name="Arachchi H.M."/>
            <person name="Berlin A."/>
            <person name="Chapman S.B."/>
            <person name="Gearin G."/>
            <person name="Goldberg J."/>
            <person name="Griggs A."/>
            <person name="Gujja S."/>
            <person name="Hansen M."/>
            <person name="Heiman D."/>
            <person name="Howarth C."/>
            <person name="Larimer J."/>
            <person name="Lui A."/>
            <person name="MacDonald P.J.P."/>
            <person name="McCowen C."/>
            <person name="Montmayeur A."/>
            <person name="Murphy C."/>
            <person name="Neiman D."/>
            <person name="Pearson M."/>
            <person name="Priest M."/>
            <person name="Roberts A."/>
            <person name="Saif S."/>
            <person name="Shea T."/>
            <person name="Sisk P."/>
            <person name="Stolte C."/>
            <person name="Sykes S."/>
            <person name="Wortman J."/>
            <person name="Nusbaum C."/>
            <person name="Birren B."/>
        </authorList>
    </citation>
    <scope>NUCLEOTIDE SEQUENCE [LARGE SCALE GENOMIC DNA]</scope>
    <source>
        <strain evidence="11 12">ATCC 38327</strain>
    </source>
</reference>
<accession>A0A0L0SPN7</accession>
<evidence type="ECO:0000256" key="6">
    <source>
        <dbReference type="ARBA" id="ARBA00022989"/>
    </source>
</evidence>
<keyword evidence="6 9" id="KW-1133">Transmembrane helix</keyword>
<evidence type="ECO:0000256" key="7">
    <source>
        <dbReference type="ARBA" id="ARBA00023136"/>
    </source>
</evidence>
<name>A0A0L0SPN7_ALLM3</name>
<comment type="subcellular location">
    <subcellularLocation>
        <location evidence="1">Membrane</location>
        <topology evidence="1">Multi-pass membrane protein</topology>
    </subcellularLocation>
</comment>
<feature type="transmembrane region" description="Helical" evidence="9">
    <location>
        <begin position="582"/>
        <end position="603"/>
    </location>
</feature>
<dbReference type="OrthoDB" id="5569417at2759"/>
<evidence type="ECO:0000256" key="3">
    <source>
        <dbReference type="ARBA" id="ARBA00022448"/>
    </source>
</evidence>
<keyword evidence="7 9" id="KW-0472">Membrane</keyword>
<reference evidence="12" key="2">
    <citation type="submission" date="2009-11" db="EMBL/GenBank/DDBJ databases">
        <title>The Genome Sequence of Allomyces macrogynus strain ATCC 38327.</title>
        <authorList>
            <consortium name="The Broad Institute Genome Sequencing Platform"/>
            <person name="Russ C."/>
            <person name="Cuomo C."/>
            <person name="Shea T."/>
            <person name="Young S.K."/>
            <person name="Zeng Q."/>
            <person name="Koehrsen M."/>
            <person name="Haas B."/>
            <person name="Borodovsky M."/>
            <person name="Guigo R."/>
            <person name="Alvarado L."/>
            <person name="Berlin A."/>
            <person name="Borenstein D."/>
            <person name="Chen Z."/>
            <person name="Engels R."/>
            <person name="Freedman E."/>
            <person name="Gellesch M."/>
            <person name="Goldberg J."/>
            <person name="Griggs A."/>
            <person name="Gujja S."/>
            <person name="Heiman D."/>
            <person name="Hepburn T."/>
            <person name="Howarth C."/>
            <person name="Jen D."/>
            <person name="Larson L."/>
            <person name="Lewis B."/>
            <person name="Mehta T."/>
            <person name="Park D."/>
            <person name="Pearson M."/>
            <person name="Roberts A."/>
            <person name="Saif S."/>
            <person name="Shenoy N."/>
            <person name="Sisk P."/>
            <person name="Stolte C."/>
            <person name="Sykes S."/>
            <person name="Walk T."/>
            <person name="White J."/>
            <person name="Yandava C."/>
            <person name="Burger G."/>
            <person name="Gray M.W."/>
            <person name="Holland P.W.H."/>
            <person name="King N."/>
            <person name="Lang F.B.F."/>
            <person name="Roger A.J."/>
            <person name="Ruiz-Trillo I."/>
            <person name="Lander E."/>
            <person name="Nusbaum C."/>
        </authorList>
    </citation>
    <scope>NUCLEOTIDE SEQUENCE [LARGE SCALE GENOMIC DNA]</scope>
    <source>
        <strain evidence="12">ATCC 38327</strain>
    </source>
</reference>
<keyword evidence="5" id="KW-0732">Signal</keyword>
<dbReference type="Pfam" id="PF13416">
    <property type="entry name" value="SBP_bac_8"/>
    <property type="match status" value="1"/>
</dbReference>
<dbReference type="SUPFAM" id="SSF53850">
    <property type="entry name" value="Periplasmic binding protein-like II"/>
    <property type="match status" value="1"/>
</dbReference>
<organism evidence="11 12">
    <name type="scientific">Allomyces macrogynus (strain ATCC 38327)</name>
    <name type="common">Allomyces javanicus var. macrogynus</name>
    <dbReference type="NCBI Taxonomy" id="578462"/>
    <lineage>
        <taxon>Eukaryota</taxon>
        <taxon>Fungi</taxon>
        <taxon>Fungi incertae sedis</taxon>
        <taxon>Blastocladiomycota</taxon>
        <taxon>Blastocladiomycetes</taxon>
        <taxon>Blastocladiales</taxon>
        <taxon>Blastocladiaceae</taxon>
        <taxon>Allomyces</taxon>
    </lineage>
</organism>
<dbReference type="Pfam" id="PF00003">
    <property type="entry name" value="7tm_3"/>
    <property type="match status" value="1"/>
</dbReference>
<dbReference type="GO" id="GO:0004930">
    <property type="term" value="F:G protein-coupled receptor activity"/>
    <property type="evidence" value="ECO:0007669"/>
    <property type="project" value="InterPro"/>
</dbReference>
<dbReference type="EMBL" id="GG745344">
    <property type="protein sequence ID" value="KNE64463.1"/>
    <property type="molecule type" value="Genomic_DNA"/>
</dbReference>
<feature type="transmembrane region" description="Helical" evidence="9">
    <location>
        <begin position="615"/>
        <end position="634"/>
    </location>
</feature>
<feature type="region of interest" description="Disordered" evidence="8">
    <location>
        <begin position="1"/>
        <end position="20"/>
    </location>
</feature>
<evidence type="ECO:0000313" key="11">
    <source>
        <dbReference type="EMBL" id="KNE64463.1"/>
    </source>
</evidence>
<evidence type="ECO:0000256" key="8">
    <source>
        <dbReference type="SAM" id="MobiDB-lite"/>
    </source>
</evidence>
<feature type="compositionally biased region" description="Basic and acidic residues" evidence="8">
    <location>
        <begin position="1"/>
        <end position="10"/>
    </location>
</feature>
<evidence type="ECO:0000313" key="12">
    <source>
        <dbReference type="Proteomes" id="UP000054350"/>
    </source>
</evidence>
<keyword evidence="12" id="KW-1185">Reference proteome</keyword>
<dbReference type="PANTHER" id="PTHR43649">
    <property type="entry name" value="ARABINOSE-BINDING PROTEIN-RELATED"/>
    <property type="match status" value="1"/>
</dbReference>
<feature type="transmembrane region" description="Helical" evidence="9">
    <location>
        <begin position="746"/>
        <end position="765"/>
    </location>
</feature>
<dbReference type="STRING" id="578462.A0A0L0SPN7"/>
<dbReference type="eggNOG" id="KOG1056">
    <property type="taxonomic scope" value="Eukaryota"/>
</dbReference>
<evidence type="ECO:0000259" key="10">
    <source>
        <dbReference type="PROSITE" id="PS50259"/>
    </source>
</evidence>
<feature type="domain" description="G-protein coupled receptors family 3 profile" evidence="10">
    <location>
        <begin position="546"/>
        <end position="791"/>
    </location>
</feature>
<feature type="transmembrane region" description="Helical" evidence="9">
    <location>
        <begin position="654"/>
        <end position="676"/>
    </location>
</feature>
<feature type="transmembrane region" description="Helical" evidence="9">
    <location>
        <begin position="83"/>
        <end position="104"/>
    </location>
</feature>
<dbReference type="Gene3D" id="3.40.190.10">
    <property type="entry name" value="Periplasmic binding protein-like II"/>
    <property type="match status" value="2"/>
</dbReference>
<dbReference type="VEuPathDB" id="FungiDB:AMAG_09481"/>
<proteinExistence type="inferred from homology"/>
<dbReference type="InterPro" id="IPR006059">
    <property type="entry name" value="SBP"/>
</dbReference>
<dbReference type="PANTHER" id="PTHR43649:SF34">
    <property type="entry name" value="ABC TRANSPORTER PERIPLASMIC-BINDING PROTEIN YCJN-RELATED"/>
    <property type="match status" value="1"/>
</dbReference>
<evidence type="ECO:0000256" key="4">
    <source>
        <dbReference type="ARBA" id="ARBA00022692"/>
    </source>
</evidence>
<dbReference type="AlphaFoldDB" id="A0A0L0SPN7"/>
<feature type="transmembrane region" description="Helical" evidence="9">
    <location>
        <begin position="545"/>
        <end position="570"/>
    </location>
</feature>
<evidence type="ECO:0000256" key="1">
    <source>
        <dbReference type="ARBA" id="ARBA00004141"/>
    </source>
</evidence>
<keyword evidence="3" id="KW-0813">Transport</keyword>
<evidence type="ECO:0000256" key="2">
    <source>
        <dbReference type="ARBA" id="ARBA00008520"/>
    </source>
</evidence>
<comment type="similarity">
    <text evidence="2">Belongs to the bacterial solute-binding protein 1 family.</text>
</comment>
<evidence type="ECO:0000256" key="9">
    <source>
        <dbReference type="SAM" id="Phobius"/>
    </source>
</evidence>
<feature type="transmembrane region" description="Helical" evidence="9">
    <location>
        <begin position="707"/>
        <end position="726"/>
    </location>
</feature>